<evidence type="ECO:0000256" key="3">
    <source>
        <dbReference type="ARBA" id="ARBA00022490"/>
    </source>
</evidence>
<keyword evidence="8" id="KW-1185">Reference proteome</keyword>
<dbReference type="GO" id="GO:0005829">
    <property type="term" value="C:cytosol"/>
    <property type="evidence" value="ECO:0007669"/>
    <property type="project" value="TreeGrafter"/>
</dbReference>
<dbReference type="RefSeq" id="WP_123712422.1">
    <property type="nucleotide sequence ID" value="NZ_RKHR01000004.1"/>
</dbReference>
<dbReference type="EMBL" id="RKHR01000004">
    <property type="protein sequence ID" value="ROS01653.1"/>
    <property type="molecule type" value="Genomic_DNA"/>
</dbReference>
<feature type="binding site" evidence="6">
    <location>
        <position position="102"/>
    </location>
    <ligand>
        <name>substrate</name>
    </ligand>
</feature>
<name>A0A3N2DPC5_9GAMM</name>
<dbReference type="UniPathway" id="UPA00916">
    <property type="reaction ID" value="UER00888"/>
</dbReference>
<dbReference type="PANTHER" id="PTHR37831:SF1">
    <property type="entry name" value="D-RIBOSE PYRANASE"/>
    <property type="match status" value="1"/>
</dbReference>
<accession>A0A3N2DPC5</accession>
<dbReference type="InterPro" id="IPR023064">
    <property type="entry name" value="D-ribose_pyranase"/>
</dbReference>
<dbReference type="EC" id="5.4.99.62" evidence="2 6"/>
<comment type="pathway">
    <text evidence="6">Carbohydrate metabolism; D-ribose degradation; D-ribose 5-phosphate from beta-D-ribopyranose: step 1/2.</text>
</comment>
<evidence type="ECO:0000256" key="1">
    <source>
        <dbReference type="ARBA" id="ARBA00000223"/>
    </source>
</evidence>
<comment type="similarity">
    <text evidence="6">Belongs to the RbsD / FucU family. RbsD subfamily.</text>
</comment>
<reference evidence="7 8" key="1">
    <citation type="submission" date="2018-11" db="EMBL/GenBank/DDBJ databases">
        <title>Genomic Encyclopedia of Type Strains, Phase IV (KMG-IV): sequencing the most valuable type-strain genomes for metagenomic binning, comparative biology and taxonomic classification.</title>
        <authorList>
            <person name="Goeker M."/>
        </authorList>
    </citation>
    <scope>NUCLEOTIDE SEQUENCE [LARGE SCALE GENOMIC DNA]</scope>
    <source>
        <strain evidence="7 8">DSM 100316</strain>
    </source>
</reference>
<dbReference type="InterPro" id="IPR007721">
    <property type="entry name" value="RbsD_FucU"/>
</dbReference>
<evidence type="ECO:0000256" key="4">
    <source>
        <dbReference type="ARBA" id="ARBA00023235"/>
    </source>
</evidence>
<feature type="binding site" evidence="6">
    <location>
        <position position="28"/>
    </location>
    <ligand>
        <name>substrate</name>
    </ligand>
</feature>
<sequence>MKKTALLNREISAVVAAMGHGQMLVIADCGLPIPEHVPCIDLSLLRGQPTLLSVLQAVMSELCVEKFTLATELPQASPLFHRQLLDEIATWSPQPQTNVLSHEQFKELSSEAVVIIRSGECTPYANIILHSGVSF</sequence>
<keyword evidence="3 6" id="KW-0963">Cytoplasm</keyword>
<dbReference type="SUPFAM" id="SSF102546">
    <property type="entry name" value="RbsD-like"/>
    <property type="match status" value="1"/>
</dbReference>
<comment type="subunit">
    <text evidence="6">Homodecamer.</text>
</comment>
<dbReference type="GO" id="GO:0019303">
    <property type="term" value="P:D-ribose catabolic process"/>
    <property type="evidence" value="ECO:0007669"/>
    <property type="project" value="UniProtKB-UniRule"/>
</dbReference>
<dbReference type="Pfam" id="PF05025">
    <property type="entry name" value="RbsD_FucU"/>
    <property type="match status" value="1"/>
</dbReference>
<comment type="caution">
    <text evidence="7">The sequence shown here is derived from an EMBL/GenBank/DDBJ whole genome shotgun (WGS) entry which is preliminary data.</text>
</comment>
<evidence type="ECO:0000313" key="7">
    <source>
        <dbReference type="EMBL" id="ROS01653.1"/>
    </source>
</evidence>
<dbReference type="NCBIfam" id="NF008761">
    <property type="entry name" value="PRK11797.1"/>
    <property type="match status" value="1"/>
</dbReference>
<dbReference type="GO" id="GO:0016872">
    <property type="term" value="F:intramolecular lyase activity"/>
    <property type="evidence" value="ECO:0007669"/>
    <property type="project" value="UniProtKB-UniRule"/>
</dbReference>
<comment type="catalytic activity">
    <reaction evidence="1 6">
        <text>beta-D-ribopyranose = beta-D-ribofuranose</text>
        <dbReference type="Rhea" id="RHEA:25432"/>
        <dbReference type="ChEBI" id="CHEBI:27476"/>
        <dbReference type="ChEBI" id="CHEBI:47002"/>
        <dbReference type="EC" id="5.4.99.62"/>
    </reaction>
</comment>
<dbReference type="HAMAP" id="MF_01661">
    <property type="entry name" value="D_rib_pyranase"/>
    <property type="match status" value="1"/>
</dbReference>
<evidence type="ECO:0000256" key="6">
    <source>
        <dbReference type="HAMAP-Rule" id="MF_01661"/>
    </source>
</evidence>
<dbReference type="Proteomes" id="UP000275394">
    <property type="component" value="Unassembled WGS sequence"/>
</dbReference>
<dbReference type="GO" id="GO:0048029">
    <property type="term" value="F:monosaccharide binding"/>
    <property type="evidence" value="ECO:0007669"/>
    <property type="project" value="InterPro"/>
</dbReference>
<organism evidence="7 8">
    <name type="scientific">Sinobacterium caligoides</name>
    <dbReference type="NCBI Taxonomy" id="933926"/>
    <lineage>
        <taxon>Bacteria</taxon>
        <taxon>Pseudomonadati</taxon>
        <taxon>Pseudomonadota</taxon>
        <taxon>Gammaproteobacteria</taxon>
        <taxon>Cellvibrionales</taxon>
        <taxon>Spongiibacteraceae</taxon>
        <taxon>Sinobacterium</taxon>
    </lineage>
</organism>
<protein>
    <recommendedName>
        <fullName evidence="2 6">D-ribose pyranase</fullName>
        <ecNumber evidence="2 6">5.4.99.62</ecNumber>
    </recommendedName>
</protein>
<dbReference type="Gene3D" id="3.40.1650.10">
    <property type="entry name" value="RbsD-like domain"/>
    <property type="match status" value="1"/>
</dbReference>
<feature type="active site" description="Proton donor" evidence="6">
    <location>
        <position position="20"/>
    </location>
</feature>
<keyword evidence="4 6" id="KW-0413">Isomerase</keyword>
<dbReference type="OrthoDB" id="9805009at2"/>
<dbReference type="AlphaFoldDB" id="A0A3N2DPC5"/>
<evidence type="ECO:0000256" key="5">
    <source>
        <dbReference type="ARBA" id="ARBA00023277"/>
    </source>
</evidence>
<comment type="subcellular location">
    <subcellularLocation>
        <location evidence="6">Cytoplasm</location>
    </subcellularLocation>
</comment>
<evidence type="ECO:0000313" key="8">
    <source>
        <dbReference type="Proteomes" id="UP000275394"/>
    </source>
</evidence>
<dbReference type="GO" id="GO:0062193">
    <property type="term" value="F:D-ribose pyranase activity"/>
    <property type="evidence" value="ECO:0007669"/>
    <property type="project" value="UniProtKB-EC"/>
</dbReference>
<dbReference type="InterPro" id="IPR023750">
    <property type="entry name" value="RbsD-like_sf"/>
</dbReference>
<gene>
    <name evidence="6" type="primary">rbsD</name>
    <name evidence="7" type="ORF">EDC56_2097</name>
</gene>
<dbReference type="PANTHER" id="PTHR37831">
    <property type="entry name" value="D-RIBOSE PYRANASE"/>
    <property type="match status" value="1"/>
</dbReference>
<evidence type="ECO:0000256" key="2">
    <source>
        <dbReference type="ARBA" id="ARBA00012862"/>
    </source>
</evidence>
<keyword evidence="5 6" id="KW-0119">Carbohydrate metabolism</keyword>
<feature type="binding site" evidence="6">
    <location>
        <begin position="124"/>
        <end position="126"/>
    </location>
    <ligand>
        <name>substrate</name>
    </ligand>
</feature>
<proteinExistence type="inferred from homology"/>
<comment type="function">
    <text evidence="6">Catalyzes the interconversion of beta-pyran and beta-furan forms of D-ribose.</text>
</comment>